<gene>
    <name evidence="1" type="ORF">PCOR1329_LOCUS52618</name>
</gene>
<dbReference type="PANTHER" id="PTHR35706">
    <property type="entry name" value="F14O23.11 PROTEIN"/>
    <property type="match status" value="1"/>
</dbReference>
<dbReference type="PANTHER" id="PTHR35706:SF1">
    <property type="entry name" value="EMBRYOGENESIS-LIKE PROTEIN"/>
    <property type="match status" value="1"/>
</dbReference>
<dbReference type="Proteomes" id="UP001189429">
    <property type="component" value="Unassembled WGS sequence"/>
</dbReference>
<comment type="caution">
    <text evidence="1">The sequence shown here is derived from an EMBL/GenBank/DDBJ whole genome shotgun (WGS) entry which is preliminary data.</text>
</comment>
<evidence type="ECO:0000313" key="2">
    <source>
        <dbReference type="Proteomes" id="UP001189429"/>
    </source>
</evidence>
<feature type="non-terminal residue" evidence="1">
    <location>
        <position position="150"/>
    </location>
</feature>
<evidence type="ECO:0000313" key="1">
    <source>
        <dbReference type="EMBL" id="CAK0864922.1"/>
    </source>
</evidence>
<proteinExistence type="predicted"/>
<sequence length="150" mass="16173">MARAGHASWRLVRSLTAAPAVRRAAGSSGLPAGICTLLLPARRAAVLCVGRPGAGSRCIGATACSRGIEDDELRQRLHDFNEQFAEARLCLSDASESKDTTYFADDIEEAKEAVDKTVELYESLLSALGEEKRAEVESANSLKVRSFMEE</sequence>
<organism evidence="1 2">
    <name type="scientific">Prorocentrum cordatum</name>
    <dbReference type="NCBI Taxonomy" id="2364126"/>
    <lineage>
        <taxon>Eukaryota</taxon>
        <taxon>Sar</taxon>
        <taxon>Alveolata</taxon>
        <taxon>Dinophyceae</taxon>
        <taxon>Prorocentrales</taxon>
        <taxon>Prorocentraceae</taxon>
        <taxon>Prorocentrum</taxon>
    </lineage>
</organism>
<name>A0ABN9UXX8_9DINO</name>
<keyword evidence="2" id="KW-1185">Reference proteome</keyword>
<protein>
    <recommendedName>
        <fullName evidence="3">GrpE protein homolog</fullName>
    </recommendedName>
</protein>
<dbReference type="InterPro" id="IPR053325">
    <property type="entry name" value="H3-Acetyl_Activator"/>
</dbReference>
<reference evidence="1" key="1">
    <citation type="submission" date="2023-10" db="EMBL/GenBank/DDBJ databases">
        <authorList>
            <person name="Chen Y."/>
            <person name="Shah S."/>
            <person name="Dougan E. K."/>
            <person name="Thang M."/>
            <person name="Chan C."/>
        </authorList>
    </citation>
    <scope>NUCLEOTIDE SEQUENCE [LARGE SCALE GENOMIC DNA]</scope>
</reference>
<evidence type="ECO:0008006" key="3">
    <source>
        <dbReference type="Google" id="ProtNLM"/>
    </source>
</evidence>
<dbReference type="EMBL" id="CAUYUJ010016405">
    <property type="protein sequence ID" value="CAK0864922.1"/>
    <property type="molecule type" value="Genomic_DNA"/>
</dbReference>
<accession>A0ABN9UXX8</accession>